<organism evidence="2">
    <name type="scientific">Cacopsylla melanoneura</name>
    <dbReference type="NCBI Taxonomy" id="428564"/>
    <lineage>
        <taxon>Eukaryota</taxon>
        <taxon>Metazoa</taxon>
        <taxon>Ecdysozoa</taxon>
        <taxon>Arthropoda</taxon>
        <taxon>Hexapoda</taxon>
        <taxon>Insecta</taxon>
        <taxon>Pterygota</taxon>
        <taxon>Neoptera</taxon>
        <taxon>Paraneoptera</taxon>
        <taxon>Hemiptera</taxon>
        <taxon>Sternorrhyncha</taxon>
        <taxon>Psylloidea</taxon>
        <taxon>Psyllidae</taxon>
        <taxon>Psyllinae</taxon>
        <taxon>Cacopsylla</taxon>
    </lineage>
</organism>
<reference evidence="2" key="1">
    <citation type="submission" date="2021-05" db="EMBL/GenBank/DDBJ databases">
        <authorList>
            <person name="Alioto T."/>
            <person name="Alioto T."/>
            <person name="Gomez Garrido J."/>
        </authorList>
    </citation>
    <scope>NUCLEOTIDE SEQUENCE</scope>
</reference>
<sequence length="105" mass="11691">MNVVYRASGRAANEMIGPKRDANTSVWQSPEGKRVRRVTAICVVHVMEWGRTIAGGHLAKRITGRSLVVSNMRGEKRAKWNVPQLMPDQNPTNTNAVREGYHLPG</sequence>
<feature type="region of interest" description="Disordered" evidence="1">
    <location>
        <begin position="83"/>
        <end position="105"/>
    </location>
</feature>
<feature type="compositionally biased region" description="Polar residues" evidence="1">
    <location>
        <begin position="87"/>
        <end position="96"/>
    </location>
</feature>
<accession>A0A8D9BA93</accession>
<dbReference type="AlphaFoldDB" id="A0A8D9BA93"/>
<proteinExistence type="predicted"/>
<evidence type="ECO:0000256" key="1">
    <source>
        <dbReference type="SAM" id="MobiDB-lite"/>
    </source>
</evidence>
<dbReference type="EMBL" id="HBUF01616839">
    <property type="protein sequence ID" value="CAG6780061.1"/>
    <property type="molecule type" value="Transcribed_RNA"/>
</dbReference>
<dbReference type="EMBL" id="HBUF01214902">
    <property type="protein sequence ID" value="CAG6666679.1"/>
    <property type="molecule type" value="Transcribed_RNA"/>
</dbReference>
<evidence type="ECO:0000313" key="2">
    <source>
        <dbReference type="EMBL" id="CAG6780061.1"/>
    </source>
</evidence>
<dbReference type="EMBL" id="HBUF01068352">
    <property type="protein sequence ID" value="CAG6628636.1"/>
    <property type="molecule type" value="Transcribed_RNA"/>
</dbReference>
<protein>
    <submittedName>
        <fullName evidence="2">Uncharacterized protein</fullName>
    </submittedName>
</protein>
<dbReference type="EMBL" id="HBUF01380672">
    <property type="protein sequence ID" value="CAG6730129.1"/>
    <property type="molecule type" value="Transcribed_RNA"/>
</dbReference>
<name>A0A8D9BA93_9HEMI</name>
<dbReference type="EMBL" id="HBUF01380671">
    <property type="protein sequence ID" value="CAG6730127.1"/>
    <property type="molecule type" value="Transcribed_RNA"/>
</dbReference>
<dbReference type="EMBL" id="HBUF01068351">
    <property type="protein sequence ID" value="CAG6628635.1"/>
    <property type="molecule type" value="Transcribed_RNA"/>
</dbReference>
<dbReference type="EMBL" id="HBUF01214903">
    <property type="protein sequence ID" value="CAG6666681.1"/>
    <property type="molecule type" value="Transcribed_RNA"/>
</dbReference>
<dbReference type="EMBL" id="HBUF01616840">
    <property type="protein sequence ID" value="CAG6780063.1"/>
    <property type="molecule type" value="Transcribed_RNA"/>
</dbReference>